<comment type="caution">
    <text evidence="1">The sequence shown here is derived from an EMBL/GenBank/DDBJ whole genome shotgun (WGS) entry which is preliminary data.</text>
</comment>
<name>A0ACD3QM42_LARCR</name>
<keyword evidence="2" id="KW-1185">Reference proteome</keyword>
<sequence length="100" mass="11717">MSEFRLKGQFTEDASSLDSLDVLRYRRPTTLLPSEISELQIKRSGVFIFKLELTRVTSREVAVSVHRAPRGDAERFCYRRDQIDQQQLREEVRALKLHPV</sequence>
<gene>
    <name evidence="1" type="ORF">E3U43_005715</name>
</gene>
<protein>
    <submittedName>
        <fullName evidence="1">Uncharacterized protein</fullName>
    </submittedName>
</protein>
<accession>A0ACD3QM42</accession>
<proteinExistence type="predicted"/>
<organism evidence="1 2">
    <name type="scientific">Larimichthys crocea</name>
    <name type="common">Large yellow croaker</name>
    <name type="synonym">Pseudosciaena crocea</name>
    <dbReference type="NCBI Taxonomy" id="215358"/>
    <lineage>
        <taxon>Eukaryota</taxon>
        <taxon>Metazoa</taxon>
        <taxon>Chordata</taxon>
        <taxon>Craniata</taxon>
        <taxon>Vertebrata</taxon>
        <taxon>Euteleostomi</taxon>
        <taxon>Actinopterygii</taxon>
        <taxon>Neopterygii</taxon>
        <taxon>Teleostei</taxon>
        <taxon>Neoteleostei</taxon>
        <taxon>Acanthomorphata</taxon>
        <taxon>Eupercaria</taxon>
        <taxon>Sciaenidae</taxon>
        <taxon>Larimichthys</taxon>
    </lineage>
</organism>
<evidence type="ECO:0000313" key="1">
    <source>
        <dbReference type="EMBL" id="TMS08232.1"/>
    </source>
</evidence>
<dbReference type="Proteomes" id="UP000793456">
    <property type="component" value="Chromosome XVII"/>
</dbReference>
<reference evidence="1" key="1">
    <citation type="submission" date="2018-11" db="EMBL/GenBank/DDBJ databases">
        <title>The sequence and de novo assembly of Larimichthys crocea genome using PacBio and Hi-C technologies.</title>
        <authorList>
            <person name="Xu P."/>
            <person name="Chen B."/>
            <person name="Zhou Z."/>
            <person name="Ke Q."/>
            <person name="Wu Y."/>
            <person name="Bai H."/>
            <person name="Pu F."/>
        </authorList>
    </citation>
    <scope>NUCLEOTIDE SEQUENCE</scope>
    <source>
        <tissue evidence="1">Muscle</tissue>
    </source>
</reference>
<evidence type="ECO:0000313" key="2">
    <source>
        <dbReference type="Proteomes" id="UP000793456"/>
    </source>
</evidence>
<dbReference type="EMBL" id="CM011690">
    <property type="protein sequence ID" value="TMS08232.1"/>
    <property type="molecule type" value="Genomic_DNA"/>
</dbReference>